<dbReference type="Proteomes" id="UP000176504">
    <property type="component" value="Unassembled WGS sequence"/>
</dbReference>
<dbReference type="EMBL" id="MEVI01000001">
    <property type="protein sequence ID" value="OGC55911.1"/>
    <property type="molecule type" value="Genomic_DNA"/>
</dbReference>
<name>A0A1F4VF76_UNCKA</name>
<feature type="transmembrane region" description="Helical" evidence="1">
    <location>
        <begin position="41"/>
        <end position="62"/>
    </location>
</feature>
<reference evidence="2 3" key="1">
    <citation type="journal article" date="2016" name="Nat. Commun.">
        <title>Thousands of microbial genomes shed light on interconnected biogeochemical processes in an aquifer system.</title>
        <authorList>
            <person name="Anantharaman K."/>
            <person name="Brown C.T."/>
            <person name="Hug L.A."/>
            <person name="Sharon I."/>
            <person name="Castelle C.J."/>
            <person name="Probst A.J."/>
            <person name="Thomas B.C."/>
            <person name="Singh A."/>
            <person name="Wilkins M.J."/>
            <person name="Karaoz U."/>
            <person name="Brodie E.L."/>
            <person name="Williams K.H."/>
            <person name="Hubbard S.S."/>
            <person name="Banfield J.F."/>
        </authorList>
    </citation>
    <scope>NUCLEOTIDE SEQUENCE [LARGE SCALE GENOMIC DNA]</scope>
</reference>
<evidence type="ECO:0000313" key="3">
    <source>
        <dbReference type="Proteomes" id="UP000176504"/>
    </source>
</evidence>
<dbReference type="AlphaFoldDB" id="A0A1F4VF76"/>
<gene>
    <name evidence="2" type="ORF">A3A78_02635</name>
</gene>
<feature type="transmembrane region" description="Helical" evidence="1">
    <location>
        <begin position="82"/>
        <end position="104"/>
    </location>
</feature>
<proteinExistence type="predicted"/>
<keyword evidence="1" id="KW-1133">Transmembrane helix</keyword>
<organism evidence="2 3">
    <name type="scientific">candidate division WWE3 bacterium RIFCSPLOWO2_01_FULL_41_18</name>
    <dbReference type="NCBI Taxonomy" id="1802625"/>
    <lineage>
        <taxon>Bacteria</taxon>
        <taxon>Katanobacteria</taxon>
    </lineage>
</organism>
<comment type="caution">
    <text evidence="2">The sequence shown here is derived from an EMBL/GenBank/DDBJ whole genome shotgun (WGS) entry which is preliminary data.</text>
</comment>
<sequence>MNPAVALIFLGLYAFTVGVIGGIIITTLVKTFGYYISLKKAILIMSLYYFLCLIFRVIFVTYVNFTGPGYPIPPEDAAVYPLLFFILPITSILEVVLITTILNLSKERIPVIKGLVIGLVTALTLAVINYGGFILLFFKIFFGETDGGRGG</sequence>
<protein>
    <submittedName>
        <fullName evidence="2">Uncharacterized protein</fullName>
    </submittedName>
</protein>
<evidence type="ECO:0000256" key="1">
    <source>
        <dbReference type="SAM" id="Phobius"/>
    </source>
</evidence>
<keyword evidence="1" id="KW-0812">Transmembrane</keyword>
<accession>A0A1F4VF76</accession>
<evidence type="ECO:0000313" key="2">
    <source>
        <dbReference type="EMBL" id="OGC55911.1"/>
    </source>
</evidence>
<feature type="transmembrane region" description="Helical" evidence="1">
    <location>
        <begin position="116"/>
        <end position="142"/>
    </location>
</feature>
<keyword evidence="1" id="KW-0472">Membrane</keyword>
<feature type="transmembrane region" description="Helical" evidence="1">
    <location>
        <begin position="6"/>
        <end position="29"/>
    </location>
</feature>